<dbReference type="AlphaFoldDB" id="A0A162LI82"/>
<protein>
    <recommendedName>
        <fullName evidence="2">Antitoxin</fullName>
    </recommendedName>
</protein>
<comment type="similarity">
    <text evidence="1 2">Belongs to the phD/YefM antitoxin family.</text>
</comment>
<dbReference type="Pfam" id="PF02604">
    <property type="entry name" value="PhdYeFM_antitox"/>
    <property type="match status" value="1"/>
</dbReference>
<dbReference type="RefSeq" id="WP_062762490.1">
    <property type="nucleotide sequence ID" value="NZ_CP121045.1"/>
</dbReference>
<dbReference type="GeneID" id="97243258"/>
<dbReference type="InterPro" id="IPR036165">
    <property type="entry name" value="YefM-like_sf"/>
</dbReference>
<sequence>MSDTLEIPSEEFEHNFSRYRSAAKHQPVVVLDEGEDAVVLISMNEYRRLKRRDREVLRVEDLSDDDIAAIGAAEPGPECAQFDHEFPAHGWK</sequence>
<comment type="function">
    <text evidence="2">Antitoxin component of a type II toxin-antitoxin (TA) system.</text>
</comment>
<proteinExistence type="inferred from homology"/>
<evidence type="ECO:0000313" key="3">
    <source>
        <dbReference type="EMBL" id="KYO55115.1"/>
    </source>
</evidence>
<comment type="caution">
    <text evidence="3">The sequence shown here is derived from an EMBL/GenBank/DDBJ whole genome shotgun (WGS) entry which is preliminary data.</text>
</comment>
<evidence type="ECO:0000313" key="4">
    <source>
        <dbReference type="Proteomes" id="UP000075787"/>
    </source>
</evidence>
<dbReference type="EMBL" id="LPZR01000071">
    <property type="protein sequence ID" value="KYO55115.1"/>
    <property type="molecule type" value="Genomic_DNA"/>
</dbReference>
<dbReference type="InterPro" id="IPR006442">
    <property type="entry name" value="Antitoxin_Phd/YefM"/>
</dbReference>
<name>A0A162LI82_9PROT</name>
<organism evidence="3 4">
    <name type="scientific">Tistrella mobilis</name>
    <dbReference type="NCBI Taxonomy" id="171437"/>
    <lineage>
        <taxon>Bacteria</taxon>
        <taxon>Pseudomonadati</taxon>
        <taxon>Pseudomonadota</taxon>
        <taxon>Alphaproteobacteria</taxon>
        <taxon>Geminicoccales</taxon>
        <taxon>Geminicoccaceae</taxon>
        <taxon>Tistrella</taxon>
    </lineage>
</organism>
<evidence type="ECO:0000256" key="2">
    <source>
        <dbReference type="RuleBase" id="RU362080"/>
    </source>
</evidence>
<reference evidence="3 4" key="1">
    <citation type="submission" date="2015-12" db="EMBL/GenBank/DDBJ databases">
        <title>Genome sequence of Tistrella mobilis MCCC 1A02139.</title>
        <authorList>
            <person name="Lu L."/>
            <person name="Lai Q."/>
            <person name="Shao Z."/>
            <person name="Qian P."/>
        </authorList>
    </citation>
    <scope>NUCLEOTIDE SEQUENCE [LARGE SCALE GENOMIC DNA]</scope>
    <source>
        <strain evidence="3 4">MCCC 1A02139</strain>
    </source>
</reference>
<gene>
    <name evidence="3" type="ORF">AUP44_24155</name>
</gene>
<dbReference type="Gene3D" id="3.40.1620.10">
    <property type="entry name" value="YefM-like domain"/>
    <property type="match status" value="1"/>
</dbReference>
<dbReference type="SUPFAM" id="SSF143120">
    <property type="entry name" value="YefM-like"/>
    <property type="match status" value="1"/>
</dbReference>
<dbReference type="Proteomes" id="UP000075787">
    <property type="component" value="Unassembled WGS sequence"/>
</dbReference>
<accession>A0A162LI82</accession>
<evidence type="ECO:0000256" key="1">
    <source>
        <dbReference type="ARBA" id="ARBA00009981"/>
    </source>
</evidence>